<dbReference type="Gene3D" id="6.20.10.30">
    <property type="match status" value="1"/>
</dbReference>
<dbReference type="Pfam" id="PF03119">
    <property type="entry name" value="DNA_ligase_ZBD"/>
    <property type="match status" value="1"/>
</dbReference>
<dbReference type="PROSITE" id="PS50172">
    <property type="entry name" value="BRCT"/>
    <property type="match status" value="1"/>
</dbReference>
<feature type="active site" description="N6-AMP-lysine intermediate" evidence="15">
    <location>
        <position position="115"/>
    </location>
</feature>
<dbReference type="EC" id="6.5.1.2" evidence="2 15"/>
<dbReference type="InterPro" id="IPR013839">
    <property type="entry name" value="DNAligase_adenylation"/>
</dbReference>
<evidence type="ECO:0000256" key="2">
    <source>
        <dbReference type="ARBA" id="ARBA00012722"/>
    </source>
</evidence>
<dbReference type="Gene3D" id="1.10.150.20">
    <property type="entry name" value="5' to 3' exonuclease, C-terminal subdomain"/>
    <property type="match status" value="2"/>
</dbReference>
<keyword evidence="5 15" id="KW-0235">DNA replication</keyword>
<dbReference type="GO" id="GO:0003911">
    <property type="term" value="F:DNA ligase (NAD+) activity"/>
    <property type="evidence" value="ECO:0007669"/>
    <property type="project" value="UniProtKB-UniRule"/>
</dbReference>
<dbReference type="PANTHER" id="PTHR23389">
    <property type="entry name" value="CHROMOSOME TRANSMISSION FIDELITY FACTOR 18"/>
    <property type="match status" value="1"/>
</dbReference>
<comment type="cofactor">
    <cofactor evidence="15">
        <name>Mg(2+)</name>
        <dbReference type="ChEBI" id="CHEBI:18420"/>
    </cofactor>
    <cofactor evidence="15">
        <name>Mn(2+)</name>
        <dbReference type="ChEBI" id="CHEBI:29035"/>
    </cofactor>
</comment>
<gene>
    <name evidence="15 18" type="primary">ligA</name>
    <name evidence="18" type="ORF">KIMC2_10100</name>
</gene>
<dbReference type="FunFam" id="3.30.470.30:FF:000001">
    <property type="entry name" value="DNA ligase"/>
    <property type="match status" value="1"/>
</dbReference>
<evidence type="ECO:0000256" key="6">
    <source>
        <dbReference type="ARBA" id="ARBA00022723"/>
    </source>
</evidence>
<dbReference type="InterPro" id="IPR041663">
    <property type="entry name" value="DisA/LigA_HHH"/>
</dbReference>
<dbReference type="PROSITE" id="PS01055">
    <property type="entry name" value="DNA_LIGASE_N1"/>
    <property type="match status" value="1"/>
</dbReference>
<dbReference type="SUPFAM" id="SSF56091">
    <property type="entry name" value="DNA ligase/mRNA capping enzyme, catalytic domain"/>
    <property type="match status" value="1"/>
</dbReference>
<dbReference type="InterPro" id="IPR018239">
    <property type="entry name" value="DNA_ligase_AS"/>
</dbReference>
<dbReference type="SUPFAM" id="SSF47781">
    <property type="entry name" value="RuvA domain 2-like"/>
    <property type="match status" value="1"/>
</dbReference>
<feature type="binding site" evidence="15">
    <location>
        <begin position="33"/>
        <end position="37"/>
    </location>
    <ligand>
        <name>NAD(+)</name>
        <dbReference type="ChEBI" id="CHEBI:57540"/>
    </ligand>
</feature>
<dbReference type="SMART" id="SM00292">
    <property type="entry name" value="BRCT"/>
    <property type="match status" value="1"/>
</dbReference>
<dbReference type="SUPFAM" id="SSF52113">
    <property type="entry name" value="BRCT domain"/>
    <property type="match status" value="1"/>
</dbReference>
<feature type="domain" description="BRCT" evidence="17">
    <location>
        <begin position="589"/>
        <end position="668"/>
    </location>
</feature>
<feature type="binding site" evidence="15">
    <location>
        <position position="421"/>
    </location>
    <ligand>
        <name>Zn(2+)</name>
        <dbReference type="ChEBI" id="CHEBI:29105"/>
    </ligand>
</feature>
<dbReference type="InterPro" id="IPR012340">
    <property type="entry name" value="NA-bd_OB-fold"/>
</dbReference>
<dbReference type="PANTHER" id="PTHR23389:SF9">
    <property type="entry name" value="DNA LIGASE"/>
    <property type="match status" value="1"/>
</dbReference>
<dbReference type="SUPFAM" id="SSF50249">
    <property type="entry name" value="Nucleic acid-binding proteins"/>
    <property type="match status" value="1"/>
</dbReference>
<comment type="catalytic activity">
    <reaction evidence="13 15 16">
        <text>NAD(+) + (deoxyribonucleotide)n-3'-hydroxyl + 5'-phospho-(deoxyribonucleotide)m = (deoxyribonucleotide)n+m + AMP + beta-nicotinamide D-nucleotide.</text>
        <dbReference type="EC" id="6.5.1.2"/>
    </reaction>
</comment>
<accession>A0AAU9DS16</accession>
<feature type="binding site" evidence="15">
    <location>
        <begin position="82"/>
        <end position="83"/>
    </location>
    <ligand>
        <name>NAD(+)</name>
        <dbReference type="ChEBI" id="CHEBI:57540"/>
    </ligand>
</feature>
<dbReference type="EMBL" id="AP026801">
    <property type="protein sequence ID" value="BDR56448.1"/>
    <property type="molecule type" value="Genomic_DNA"/>
</dbReference>
<dbReference type="NCBIfam" id="TIGR00575">
    <property type="entry name" value="dnlj"/>
    <property type="match status" value="1"/>
</dbReference>
<evidence type="ECO:0000256" key="13">
    <source>
        <dbReference type="ARBA" id="ARBA00034005"/>
    </source>
</evidence>
<dbReference type="InterPro" id="IPR033136">
    <property type="entry name" value="DNA_ligase_CS"/>
</dbReference>
<dbReference type="PROSITE" id="PS01056">
    <property type="entry name" value="DNA_LIGASE_N2"/>
    <property type="match status" value="1"/>
</dbReference>
<feature type="binding site" evidence="15">
    <location>
        <position position="136"/>
    </location>
    <ligand>
        <name>NAD(+)</name>
        <dbReference type="ChEBI" id="CHEBI:57540"/>
    </ligand>
</feature>
<dbReference type="InterPro" id="IPR036420">
    <property type="entry name" value="BRCT_dom_sf"/>
</dbReference>
<dbReference type="InterPro" id="IPR013840">
    <property type="entry name" value="DNAligase_N"/>
</dbReference>
<dbReference type="PIRSF" id="PIRSF001604">
    <property type="entry name" value="LigA"/>
    <property type="match status" value="1"/>
</dbReference>
<evidence type="ECO:0000256" key="11">
    <source>
        <dbReference type="ARBA" id="ARBA00023204"/>
    </source>
</evidence>
<dbReference type="Gene3D" id="2.40.50.140">
    <property type="entry name" value="Nucleic acid-binding proteins"/>
    <property type="match status" value="1"/>
</dbReference>
<feature type="binding site" evidence="15">
    <location>
        <position position="286"/>
    </location>
    <ligand>
        <name>NAD(+)</name>
        <dbReference type="ChEBI" id="CHEBI:57540"/>
    </ligand>
</feature>
<dbReference type="CDD" id="cd00114">
    <property type="entry name" value="LIGANc"/>
    <property type="match status" value="1"/>
</dbReference>
<evidence type="ECO:0000256" key="14">
    <source>
        <dbReference type="ARBA" id="ARBA00060881"/>
    </source>
</evidence>
<dbReference type="SMART" id="SM00532">
    <property type="entry name" value="LIGANc"/>
    <property type="match status" value="1"/>
</dbReference>
<evidence type="ECO:0000256" key="15">
    <source>
        <dbReference type="HAMAP-Rule" id="MF_01588"/>
    </source>
</evidence>
<dbReference type="RefSeq" id="WP_317698390.1">
    <property type="nucleotide sequence ID" value="NZ_AP026801.1"/>
</dbReference>
<dbReference type="GO" id="GO:0046872">
    <property type="term" value="F:metal ion binding"/>
    <property type="evidence" value="ECO:0007669"/>
    <property type="project" value="UniProtKB-KW"/>
</dbReference>
<dbReference type="Gene3D" id="1.10.287.610">
    <property type="entry name" value="Helix hairpin bin"/>
    <property type="match status" value="1"/>
</dbReference>
<dbReference type="GO" id="GO:0006260">
    <property type="term" value="P:DNA replication"/>
    <property type="evidence" value="ECO:0007669"/>
    <property type="project" value="UniProtKB-KW"/>
</dbReference>
<dbReference type="NCBIfam" id="NF005932">
    <property type="entry name" value="PRK07956.1"/>
    <property type="match status" value="1"/>
</dbReference>
<dbReference type="InterPro" id="IPR004150">
    <property type="entry name" value="NAD_DNA_ligase_OB"/>
</dbReference>
<keyword evidence="4 15" id="KW-0436">Ligase</keyword>
<evidence type="ECO:0000256" key="7">
    <source>
        <dbReference type="ARBA" id="ARBA00022763"/>
    </source>
</evidence>
<evidence type="ECO:0000313" key="18">
    <source>
        <dbReference type="EMBL" id="BDR56448.1"/>
    </source>
</evidence>
<comment type="function">
    <text evidence="1 15">DNA ligase that catalyzes the formation of phosphodiester linkages between 5'-phosphoryl and 3'-hydroxyl groups in double-stranded DNA using NAD as a coenzyme and as the energy source for the reaction. It is essential for DNA replication and repair of damaged DNA.</text>
</comment>
<dbReference type="FunFam" id="2.40.50.140:FF:000012">
    <property type="entry name" value="DNA ligase"/>
    <property type="match status" value="1"/>
</dbReference>
<name>A0AAU9DS16_9LACO</name>
<feature type="binding site" evidence="15">
    <location>
        <position position="406"/>
    </location>
    <ligand>
        <name>Zn(2+)</name>
        <dbReference type="ChEBI" id="CHEBI:29105"/>
    </ligand>
</feature>
<feature type="binding site" evidence="15">
    <location>
        <position position="426"/>
    </location>
    <ligand>
        <name>Zn(2+)</name>
        <dbReference type="ChEBI" id="CHEBI:29105"/>
    </ligand>
</feature>
<dbReference type="InterPro" id="IPR010994">
    <property type="entry name" value="RuvA_2-like"/>
</dbReference>
<evidence type="ECO:0000256" key="9">
    <source>
        <dbReference type="ARBA" id="ARBA00022842"/>
    </source>
</evidence>
<dbReference type="FunFam" id="1.10.150.20:FF:000007">
    <property type="entry name" value="DNA ligase"/>
    <property type="match status" value="1"/>
</dbReference>
<reference evidence="18 19" key="1">
    <citation type="journal article" date="2023" name="Microbiol. Spectr.">
        <title>Symbiosis of Carpenter Bees with Uncharacterized Lactic Acid Bacteria Showing NAD Auxotrophy.</title>
        <authorList>
            <person name="Kawasaki S."/>
            <person name="Ozawa K."/>
            <person name="Mori T."/>
            <person name="Yamamoto A."/>
            <person name="Ito M."/>
            <person name="Ohkuma M."/>
            <person name="Sakamoto M."/>
            <person name="Matsutani M."/>
        </authorList>
    </citation>
    <scope>NUCLEOTIDE SEQUENCE [LARGE SCALE GENOMIC DNA]</scope>
    <source>
        <strain evidence="18 19">KimC2</strain>
    </source>
</reference>
<dbReference type="Proteomes" id="UP001321804">
    <property type="component" value="Chromosome"/>
</dbReference>
<comment type="similarity">
    <text evidence="14 15">Belongs to the NAD-dependent DNA ligase family. LigA subfamily.</text>
</comment>
<dbReference type="GO" id="GO:0005829">
    <property type="term" value="C:cytosol"/>
    <property type="evidence" value="ECO:0007669"/>
    <property type="project" value="TreeGrafter"/>
</dbReference>
<feature type="binding site" evidence="15">
    <location>
        <position position="113"/>
    </location>
    <ligand>
        <name>NAD(+)</name>
        <dbReference type="ChEBI" id="CHEBI:57540"/>
    </ligand>
</feature>
<keyword evidence="10 15" id="KW-0520">NAD</keyword>
<dbReference type="InterPro" id="IPR001357">
    <property type="entry name" value="BRCT_dom"/>
</dbReference>
<dbReference type="Pfam" id="PF01653">
    <property type="entry name" value="DNA_ligase_aden"/>
    <property type="match status" value="1"/>
</dbReference>
<evidence type="ECO:0000256" key="4">
    <source>
        <dbReference type="ARBA" id="ARBA00022598"/>
    </source>
</evidence>
<evidence type="ECO:0000256" key="12">
    <source>
        <dbReference type="ARBA" id="ARBA00023211"/>
    </source>
</evidence>
<dbReference type="GO" id="GO:0006281">
    <property type="term" value="P:DNA repair"/>
    <property type="evidence" value="ECO:0007669"/>
    <property type="project" value="UniProtKB-KW"/>
</dbReference>
<dbReference type="AlphaFoldDB" id="A0AAU9DS16"/>
<feature type="binding site" evidence="15">
    <location>
        <position position="170"/>
    </location>
    <ligand>
        <name>NAD(+)</name>
        <dbReference type="ChEBI" id="CHEBI:57540"/>
    </ligand>
</feature>
<evidence type="ECO:0000256" key="16">
    <source>
        <dbReference type="RuleBase" id="RU000618"/>
    </source>
</evidence>
<keyword evidence="12 15" id="KW-0464">Manganese</keyword>
<evidence type="ECO:0000259" key="17">
    <source>
        <dbReference type="PROSITE" id="PS50172"/>
    </source>
</evidence>
<dbReference type="Gene3D" id="3.40.50.10190">
    <property type="entry name" value="BRCT domain"/>
    <property type="match status" value="1"/>
</dbReference>
<evidence type="ECO:0000256" key="3">
    <source>
        <dbReference type="ARBA" id="ARBA00013308"/>
    </source>
</evidence>
<dbReference type="CDD" id="cd17748">
    <property type="entry name" value="BRCT_DNA_ligase_like"/>
    <property type="match status" value="1"/>
</dbReference>
<dbReference type="Pfam" id="PF00533">
    <property type="entry name" value="BRCT"/>
    <property type="match status" value="1"/>
</dbReference>
<evidence type="ECO:0000256" key="1">
    <source>
        <dbReference type="ARBA" id="ARBA00004067"/>
    </source>
</evidence>
<dbReference type="Pfam" id="PF03120">
    <property type="entry name" value="OB_DNA_ligase"/>
    <property type="match status" value="1"/>
</dbReference>
<dbReference type="InterPro" id="IPR001679">
    <property type="entry name" value="DNA_ligase"/>
</dbReference>
<sequence>MNNSDYENYIKLKDQLNIYRRQYYTEDAPTVQDFEYDRLYQELLKVESAHPEWVTNDSPSQNVGGAINSAFPKFRHEIPMLSMDDVFSLEESQASAERIKKFVNQTDVEFNLELKIDGLALSLIYENGRLVKGSTRGDGFVGEDITPNIFQIDDVPKTIPLKERIEVRGECYLGKDSFAELNNKRLEDGKSTFANPRNAAAGSLRQLDSSITKSRHLQTFIYFVIEPENYGLKTQSEALKQLQEWGFATNNQNRVVNDFKEVQNYIDEYQEKRLDLPYNIDGIVFKVNDFKLQSLLGNTVKVPRWEFAYKFPPIEAHTHLRTIEWTVGRTGVVTPTAVMDPVAVAGTTVRRASLHNFDFMKEKDIQLNDDVYIYKAGDIIPEVDRVDLKARKEKINYQEPSYCPDCGSKLVHLEEEVALRCINPMCPAQVRAHIEHFASRDAMNILGLGPKVVEKLYDLGLVATIPDLYKLDEAKLHQVSGFQEKSVIKLLDNINASKSRSLEKILYGLGIRFVGKTAALKISEKLKDIDHLISFLKTGEDLEIDTIGSVIQNSLINYFNNDEVLNMINELKTLNVNFKYIGNDEVSANPDNFFYNKKVVITGTLKNYNRRELTDLLNSQGAKVSSAVSSKTDYLIYGEEPGSKFEKANSLGIQLISEKRLDEIIQEN</sequence>
<evidence type="ECO:0000313" key="19">
    <source>
        <dbReference type="Proteomes" id="UP001321804"/>
    </source>
</evidence>
<keyword evidence="8 15" id="KW-0862">Zinc</keyword>
<evidence type="ECO:0000256" key="10">
    <source>
        <dbReference type="ARBA" id="ARBA00023027"/>
    </source>
</evidence>
<feature type="binding site" evidence="15">
    <location>
        <position position="403"/>
    </location>
    <ligand>
        <name>Zn(2+)</name>
        <dbReference type="ChEBI" id="CHEBI:29105"/>
    </ligand>
</feature>
<dbReference type="KEGG" id="xak:KIMC2_10100"/>
<organism evidence="18 19">
    <name type="scientific">Xylocopilactobacillus apis</name>
    <dbReference type="NCBI Taxonomy" id="2932183"/>
    <lineage>
        <taxon>Bacteria</taxon>
        <taxon>Bacillati</taxon>
        <taxon>Bacillota</taxon>
        <taxon>Bacilli</taxon>
        <taxon>Lactobacillales</taxon>
        <taxon>Lactobacillaceae</taxon>
        <taxon>Xylocopilactobacillus</taxon>
    </lineage>
</organism>
<keyword evidence="11 15" id="KW-0234">DNA repair</keyword>
<evidence type="ECO:0000256" key="5">
    <source>
        <dbReference type="ARBA" id="ARBA00022705"/>
    </source>
</evidence>
<dbReference type="HAMAP" id="MF_01588">
    <property type="entry name" value="DNA_ligase_A"/>
    <property type="match status" value="1"/>
</dbReference>
<feature type="binding site" evidence="15">
    <location>
        <position position="310"/>
    </location>
    <ligand>
        <name>NAD(+)</name>
        <dbReference type="ChEBI" id="CHEBI:57540"/>
    </ligand>
</feature>
<protein>
    <recommendedName>
        <fullName evidence="3 15">DNA ligase</fullName>
        <ecNumber evidence="2 15">6.5.1.2</ecNumber>
    </recommendedName>
    <alternativeName>
        <fullName evidence="15">Polydeoxyribonucleotide synthase [NAD(+)]</fullName>
    </alternativeName>
</protein>
<proteinExistence type="inferred from homology"/>
<keyword evidence="9 15" id="KW-0460">Magnesium</keyword>
<keyword evidence="6 15" id="KW-0479">Metal-binding</keyword>
<keyword evidence="19" id="KW-1185">Reference proteome</keyword>
<dbReference type="Pfam" id="PF12826">
    <property type="entry name" value="HHH_2"/>
    <property type="match status" value="1"/>
</dbReference>
<dbReference type="InterPro" id="IPR004149">
    <property type="entry name" value="Znf_DNAligase_C4"/>
</dbReference>
<evidence type="ECO:0000256" key="8">
    <source>
        <dbReference type="ARBA" id="ARBA00022833"/>
    </source>
</evidence>
<dbReference type="Gene3D" id="3.30.470.30">
    <property type="entry name" value="DNA ligase/mRNA capping enzyme"/>
    <property type="match status" value="1"/>
</dbReference>
<keyword evidence="7 15" id="KW-0227">DNA damage</keyword>